<evidence type="ECO:0000259" key="2">
    <source>
        <dbReference type="Pfam" id="PF04471"/>
    </source>
</evidence>
<proteinExistence type="predicted"/>
<reference evidence="4" key="1">
    <citation type="journal article" date="2022" name="Arch. Microbiol.">
        <title>Pseudodesulfovibrio sediminis sp. nov., a mesophilic and neutrophilic sulfate-reducing bacterium isolated from sediment of a brackish lake.</title>
        <authorList>
            <person name="Takahashi A."/>
            <person name="Kojima H."/>
            <person name="Watanabe M."/>
            <person name="Fukui M."/>
        </authorList>
    </citation>
    <scope>NUCLEOTIDE SEQUENCE</scope>
    <source>
        <strain evidence="4">SF6</strain>
    </source>
</reference>
<sequence length="306" mass="34193">MTLPTFHEHMLPTLETLSDGQEKSLNEIRETVADMLDISPEDRSDMVPSGKCPRYVDRVNWSVAYFKQAMLVEAVRRGVYKITNRGRDLLGTNPSQIDRQLLMQYPEFVKFITPNNSKTSSDTQTSASAADDTPSTPQELIDDGYQKIVDELADTILSTVKNCSPEFFERLVVDLLLAMGYGGSRQEAGTVTRQGSDEGIDGIINEDRLGLDVIYVQAKRWEGAVSRPEIQKFAGALQGQRAKKGIFITTSTFSNAAYDFTKSIDSKIILIDGIRLSKLMIEHNVGVSTSDTYVIKRIDSDYFHDL</sequence>
<feature type="domain" description="Restriction endonuclease type IV Mrr" evidence="2">
    <location>
        <begin position="161"/>
        <end position="280"/>
    </location>
</feature>
<gene>
    <name evidence="4" type="ORF">PSDVSF_27050</name>
</gene>
<organism evidence="4 5">
    <name type="scientific">Pseudodesulfovibrio sediminis</name>
    <dbReference type="NCBI Taxonomy" id="2810563"/>
    <lineage>
        <taxon>Bacteria</taxon>
        <taxon>Pseudomonadati</taxon>
        <taxon>Thermodesulfobacteriota</taxon>
        <taxon>Desulfovibrionia</taxon>
        <taxon>Desulfovibrionales</taxon>
        <taxon>Desulfovibrionaceae</taxon>
    </lineage>
</organism>
<dbReference type="SUPFAM" id="SSF52980">
    <property type="entry name" value="Restriction endonuclease-like"/>
    <property type="match status" value="1"/>
</dbReference>
<keyword evidence="4" id="KW-0378">Hydrolase</keyword>
<name>A0ABN6EVD6_9BACT</name>
<dbReference type="InterPro" id="IPR011335">
    <property type="entry name" value="Restrct_endonuc-II-like"/>
</dbReference>
<dbReference type="Proteomes" id="UP001053296">
    <property type="component" value="Chromosome"/>
</dbReference>
<feature type="compositionally biased region" description="Low complexity" evidence="1">
    <location>
        <begin position="119"/>
        <end position="137"/>
    </location>
</feature>
<keyword evidence="4" id="KW-0255">Endonuclease</keyword>
<feature type="domain" description="Restriction system protein Mrr-like N-terminal" evidence="3">
    <location>
        <begin position="6"/>
        <end position="90"/>
    </location>
</feature>
<dbReference type="InterPro" id="IPR025745">
    <property type="entry name" value="Mrr-like_N_dom"/>
</dbReference>
<dbReference type="PANTHER" id="PTHR30015">
    <property type="entry name" value="MRR RESTRICTION SYSTEM PROTEIN"/>
    <property type="match status" value="1"/>
</dbReference>
<dbReference type="Pfam" id="PF04471">
    <property type="entry name" value="Mrr_cat"/>
    <property type="match status" value="1"/>
</dbReference>
<evidence type="ECO:0000256" key="1">
    <source>
        <dbReference type="SAM" id="MobiDB-lite"/>
    </source>
</evidence>
<dbReference type="Gene3D" id="3.40.1350.10">
    <property type="match status" value="1"/>
</dbReference>
<dbReference type="Pfam" id="PF14338">
    <property type="entry name" value="Mrr_N"/>
    <property type="match status" value="1"/>
</dbReference>
<dbReference type="InterPro" id="IPR052906">
    <property type="entry name" value="Type_IV_Methyl-Rstrct_Enzyme"/>
</dbReference>
<evidence type="ECO:0000259" key="3">
    <source>
        <dbReference type="Pfam" id="PF14338"/>
    </source>
</evidence>
<dbReference type="InterPro" id="IPR007560">
    <property type="entry name" value="Restrct_endonuc_IV_Mrr"/>
</dbReference>
<evidence type="ECO:0000313" key="5">
    <source>
        <dbReference type="Proteomes" id="UP001053296"/>
    </source>
</evidence>
<keyword evidence="4" id="KW-0540">Nuclease</keyword>
<dbReference type="PANTHER" id="PTHR30015:SF7">
    <property type="entry name" value="TYPE IV METHYL-DIRECTED RESTRICTION ENZYME ECOKMRR"/>
    <property type="match status" value="1"/>
</dbReference>
<dbReference type="RefSeq" id="WP_229591434.1">
    <property type="nucleotide sequence ID" value="NZ_AP024485.1"/>
</dbReference>
<evidence type="ECO:0000313" key="4">
    <source>
        <dbReference type="EMBL" id="BCS89463.1"/>
    </source>
</evidence>
<keyword evidence="5" id="KW-1185">Reference proteome</keyword>
<dbReference type="EMBL" id="AP024485">
    <property type="protein sequence ID" value="BCS89463.1"/>
    <property type="molecule type" value="Genomic_DNA"/>
</dbReference>
<protein>
    <submittedName>
        <fullName evidence="4">Restriction endonuclease</fullName>
    </submittedName>
</protein>
<dbReference type="GO" id="GO:0004519">
    <property type="term" value="F:endonuclease activity"/>
    <property type="evidence" value="ECO:0007669"/>
    <property type="project" value="UniProtKB-KW"/>
</dbReference>
<dbReference type="InterPro" id="IPR011856">
    <property type="entry name" value="tRNA_endonuc-like_dom_sf"/>
</dbReference>
<accession>A0ABN6EVD6</accession>
<feature type="region of interest" description="Disordered" evidence="1">
    <location>
        <begin position="113"/>
        <end position="140"/>
    </location>
</feature>